<dbReference type="NCBIfam" id="TIGR01730">
    <property type="entry name" value="RND_mfp"/>
    <property type="match status" value="1"/>
</dbReference>
<evidence type="ECO:0000256" key="3">
    <source>
        <dbReference type="SAM" id="MobiDB-lite"/>
    </source>
</evidence>
<comment type="subcellular location">
    <subcellularLocation>
        <location evidence="1">Cell envelope</location>
    </subcellularLocation>
</comment>
<dbReference type="Gene3D" id="2.40.50.100">
    <property type="match status" value="1"/>
</dbReference>
<reference evidence="8 9" key="1">
    <citation type="submission" date="2019-08" db="EMBL/GenBank/DDBJ databases">
        <authorList>
            <person name="Wang G."/>
            <person name="Xu Z."/>
        </authorList>
    </citation>
    <scope>NUCLEOTIDE SEQUENCE [LARGE SCALE GENOMIC DNA]</scope>
    <source>
        <strain evidence="8 9">ZX</strain>
    </source>
</reference>
<dbReference type="InterPro" id="IPR058625">
    <property type="entry name" value="MdtA-like_BSH"/>
</dbReference>
<dbReference type="GO" id="GO:0030313">
    <property type="term" value="C:cell envelope"/>
    <property type="evidence" value="ECO:0007669"/>
    <property type="project" value="UniProtKB-SubCell"/>
</dbReference>
<feature type="domain" description="Multidrug resistance protein MdtA-like alpha-helical hairpin" evidence="4">
    <location>
        <begin position="120"/>
        <end position="189"/>
    </location>
</feature>
<evidence type="ECO:0000256" key="2">
    <source>
        <dbReference type="ARBA" id="ARBA00009477"/>
    </source>
</evidence>
<dbReference type="InterPro" id="IPR058624">
    <property type="entry name" value="MdtA-like_HH"/>
</dbReference>
<dbReference type="GO" id="GO:0046677">
    <property type="term" value="P:response to antibiotic"/>
    <property type="evidence" value="ECO:0007669"/>
    <property type="project" value="TreeGrafter"/>
</dbReference>
<keyword evidence="9" id="KW-1185">Reference proteome</keyword>
<organism evidence="8 9">
    <name type="scientific">Sphingomonas montanisoli</name>
    <dbReference type="NCBI Taxonomy" id="2606412"/>
    <lineage>
        <taxon>Bacteria</taxon>
        <taxon>Pseudomonadati</taxon>
        <taxon>Pseudomonadota</taxon>
        <taxon>Alphaproteobacteria</taxon>
        <taxon>Sphingomonadales</taxon>
        <taxon>Sphingomonadaceae</taxon>
        <taxon>Sphingomonas</taxon>
    </lineage>
</organism>
<name>A0A5D9C052_9SPHN</name>
<evidence type="ECO:0000259" key="5">
    <source>
        <dbReference type="Pfam" id="PF25917"/>
    </source>
</evidence>
<evidence type="ECO:0000259" key="7">
    <source>
        <dbReference type="Pfam" id="PF25967"/>
    </source>
</evidence>
<feature type="region of interest" description="Disordered" evidence="3">
    <location>
        <begin position="385"/>
        <end position="407"/>
    </location>
</feature>
<feature type="domain" description="Multidrug resistance protein MdtA-like C-terminal permuted SH3" evidence="7">
    <location>
        <begin position="322"/>
        <end position="381"/>
    </location>
</feature>
<dbReference type="Pfam" id="PF25944">
    <property type="entry name" value="Beta-barrel_RND"/>
    <property type="match status" value="1"/>
</dbReference>
<evidence type="ECO:0000313" key="8">
    <source>
        <dbReference type="EMBL" id="TZG25114.1"/>
    </source>
</evidence>
<dbReference type="InterPro" id="IPR058627">
    <property type="entry name" value="MdtA-like_C"/>
</dbReference>
<accession>A0A5D9C052</accession>
<dbReference type="FunFam" id="2.40.420.20:FF:000001">
    <property type="entry name" value="Efflux RND transporter periplasmic adaptor subunit"/>
    <property type="match status" value="1"/>
</dbReference>
<feature type="domain" description="Multidrug resistance protein MdtA-like barrel-sandwich hybrid" evidence="5">
    <location>
        <begin position="79"/>
        <end position="221"/>
    </location>
</feature>
<dbReference type="PANTHER" id="PTHR30158">
    <property type="entry name" value="ACRA/E-RELATED COMPONENT OF DRUG EFFLUX TRANSPORTER"/>
    <property type="match status" value="1"/>
</dbReference>
<dbReference type="GO" id="GO:0005886">
    <property type="term" value="C:plasma membrane"/>
    <property type="evidence" value="ECO:0007669"/>
    <property type="project" value="TreeGrafter"/>
</dbReference>
<dbReference type="Gene3D" id="2.40.30.170">
    <property type="match status" value="1"/>
</dbReference>
<sequence>MFAQGARMGIENRMVQPFTTKEIRRVRGGAVAIAALIMLSGCGKKEQPAPPPTPVTVMTVQAGDVPLVIELPARIQARRTSEVRARVDGIVQRRLYEEGTDVRPGTPLFQIDPAQNRAAYNNALAQLRRAQAAATNAGQVSNRYQPLVKEQAISKQEYDAAIAALRQSEADVASAQATVDRAKLDLDYTTVTAPIAGRAGRAQVTEGALVSASQATLMATIEQVNPIYVNFSQSSSDVLQIRQMIASGQISGLNVGRIHVKLLLEDGTAYGPEGTIDFLDTAVDESTGTVSLRAEIANAQGLLLPGQFVRARLSGGVRKGGIMVPARAVQVSPSGATVMLVDATGKAETRPVKVGALQGGNWIIESGLKPGDKLIVEGLQKIRPGAPVKATPMKQPAAKPAPKPAQK</sequence>
<dbReference type="EMBL" id="VTOU01000004">
    <property type="protein sequence ID" value="TZG25114.1"/>
    <property type="molecule type" value="Genomic_DNA"/>
</dbReference>
<dbReference type="Gene3D" id="1.10.287.470">
    <property type="entry name" value="Helix hairpin bin"/>
    <property type="match status" value="1"/>
</dbReference>
<dbReference type="Proteomes" id="UP000322077">
    <property type="component" value="Unassembled WGS sequence"/>
</dbReference>
<feature type="domain" description="Multidrug resistance protein MdtA-like beta-barrel" evidence="6">
    <location>
        <begin position="226"/>
        <end position="314"/>
    </location>
</feature>
<gene>
    <name evidence="8" type="ORF">FYJ91_17810</name>
</gene>
<dbReference type="AlphaFoldDB" id="A0A5D9C052"/>
<evidence type="ECO:0000259" key="4">
    <source>
        <dbReference type="Pfam" id="PF25876"/>
    </source>
</evidence>
<evidence type="ECO:0000259" key="6">
    <source>
        <dbReference type="Pfam" id="PF25944"/>
    </source>
</evidence>
<dbReference type="InterPro" id="IPR058626">
    <property type="entry name" value="MdtA-like_b-barrel"/>
</dbReference>
<dbReference type="PANTHER" id="PTHR30158:SF3">
    <property type="entry name" value="MULTIDRUG EFFLUX PUMP SUBUNIT ACRA-RELATED"/>
    <property type="match status" value="1"/>
</dbReference>
<protein>
    <submittedName>
        <fullName evidence="8">Efflux RND transporter periplasmic adaptor subunit</fullName>
    </submittedName>
</protein>
<dbReference type="GO" id="GO:0022857">
    <property type="term" value="F:transmembrane transporter activity"/>
    <property type="evidence" value="ECO:0007669"/>
    <property type="project" value="InterPro"/>
</dbReference>
<dbReference type="Pfam" id="PF25876">
    <property type="entry name" value="HH_MFP_RND"/>
    <property type="match status" value="1"/>
</dbReference>
<dbReference type="Pfam" id="PF25967">
    <property type="entry name" value="RND-MFP_C"/>
    <property type="match status" value="1"/>
</dbReference>
<comment type="caution">
    <text evidence="8">The sequence shown here is derived from an EMBL/GenBank/DDBJ whole genome shotgun (WGS) entry which is preliminary data.</text>
</comment>
<proteinExistence type="inferred from homology"/>
<dbReference type="Pfam" id="PF25917">
    <property type="entry name" value="BSH_RND"/>
    <property type="match status" value="1"/>
</dbReference>
<feature type="compositionally biased region" description="Low complexity" evidence="3">
    <location>
        <begin position="389"/>
        <end position="398"/>
    </location>
</feature>
<dbReference type="SUPFAM" id="SSF111369">
    <property type="entry name" value="HlyD-like secretion proteins"/>
    <property type="match status" value="1"/>
</dbReference>
<evidence type="ECO:0000256" key="1">
    <source>
        <dbReference type="ARBA" id="ARBA00004196"/>
    </source>
</evidence>
<evidence type="ECO:0000313" key="9">
    <source>
        <dbReference type="Proteomes" id="UP000322077"/>
    </source>
</evidence>
<comment type="similarity">
    <text evidence="2">Belongs to the membrane fusion protein (MFP) (TC 8.A.1) family.</text>
</comment>
<dbReference type="Gene3D" id="2.40.420.20">
    <property type="match status" value="1"/>
</dbReference>
<dbReference type="InterPro" id="IPR006143">
    <property type="entry name" value="RND_pump_MFP"/>
</dbReference>